<reference evidence="1 2" key="1">
    <citation type="submission" date="2019-10" db="EMBL/GenBank/DDBJ databases">
        <title>Complete genome sequence of Variovorax paradoxus 5C-2.</title>
        <authorList>
            <person name="Gogoleva N.E."/>
            <person name="Balkin A.S."/>
        </authorList>
    </citation>
    <scope>NUCLEOTIDE SEQUENCE [LARGE SCALE GENOMIC DNA]</scope>
    <source>
        <strain evidence="1 2">5C-2</strain>
    </source>
</reference>
<gene>
    <name evidence="1" type="ORF">GFK26_18200</name>
</gene>
<proteinExistence type="predicted"/>
<dbReference type="EMBL" id="CP045644">
    <property type="protein sequence ID" value="QFZ84561.1"/>
    <property type="molecule type" value="Genomic_DNA"/>
</dbReference>
<evidence type="ECO:0000313" key="2">
    <source>
        <dbReference type="Proteomes" id="UP000326780"/>
    </source>
</evidence>
<sequence length="123" mass="13420">MTETIPNDLNAIRARAAAFAAEHVVALAREVSAWQDTGLLVDGRMRELAAIVAPIAGDHKMQMAESFADRAARSAVLAASSLPDLPKPFRVEQPQNHEPFGLFTGKQMIEYRLSKPKSGREGH</sequence>
<accession>A0A5Q0M4L2</accession>
<dbReference type="RefSeq" id="WP_153283180.1">
    <property type="nucleotide sequence ID" value="NZ_CP045644.1"/>
</dbReference>
<evidence type="ECO:0000313" key="1">
    <source>
        <dbReference type="EMBL" id="QFZ84561.1"/>
    </source>
</evidence>
<name>A0A5Q0M4L2_VARPD</name>
<dbReference type="Proteomes" id="UP000326780">
    <property type="component" value="Chromosome"/>
</dbReference>
<organism evidence="1 2">
    <name type="scientific">Variovorax paradoxus</name>
    <dbReference type="NCBI Taxonomy" id="34073"/>
    <lineage>
        <taxon>Bacteria</taxon>
        <taxon>Pseudomonadati</taxon>
        <taxon>Pseudomonadota</taxon>
        <taxon>Betaproteobacteria</taxon>
        <taxon>Burkholderiales</taxon>
        <taxon>Comamonadaceae</taxon>
        <taxon>Variovorax</taxon>
    </lineage>
</organism>
<protein>
    <submittedName>
        <fullName evidence="1">Uncharacterized protein</fullName>
    </submittedName>
</protein>
<dbReference type="AlphaFoldDB" id="A0A5Q0M4L2"/>